<accession>A0A8S4N279</accession>
<dbReference type="SMART" id="SM01381">
    <property type="entry name" value="7TM_GPCR_Srsx"/>
    <property type="match status" value="1"/>
</dbReference>
<evidence type="ECO:0000256" key="10">
    <source>
        <dbReference type="SAM" id="SignalP"/>
    </source>
</evidence>
<evidence type="ECO:0000256" key="5">
    <source>
        <dbReference type="ARBA" id="ARBA00023136"/>
    </source>
</evidence>
<feature type="transmembrane region" description="Helical" evidence="9">
    <location>
        <begin position="361"/>
        <end position="383"/>
    </location>
</feature>
<dbReference type="GO" id="GO:0004930">
    <property type="term" value="F:G protein-coupled receptor activity"/>
    <property type="evidence" value="ECO:0007669"/>
    <property type="project" value="UniProtKB-KW"/>
</dbReference>
<dbReference type="Gene3D" id="1.20.1070.10">
    <property type="entry name" value="Rhodopsin 7-helix transmembrane proteins"/>
    <property type="match status" value="1"/>
</dbReference>
<dbReference type="EMBL" id="CAIIXF020000001">
    <property type="protein sequence ID" value="CAH1774838.1"/>
    <property type="molecule type" value="Genomic_DNA"/>
</dbReference>
<feature type="transmembrane region" description="Helical" evidence="9">
    <location>
        <begin position="144"/>
        <end position="164"/>
    </location>
</feature>
<reference evidence="12" key="1">
    <citation type="submission" date="2022-03" db="EMBL/GenBank/DDBJ databases">
        <authorList>
            <person name="Martin C."/>
        </authorList>
    </citation>
    <scope>NUCLEOTIDE SEQUENCE</scope>
</reference>
<dbReference type="InterPro" id="IPR000276">
    <property type="entry name" value="GPCR_Rhodpsn"/>
</dbReference>
<evidence type="ECO:0000256" key="3">
    <source>
        <dbReference type="ARBA" id="ARBA00022989"/>
    </source>
</evidence>
<feature type="transmembrane region" description="Helical" evidence="9">
    <location>
        <begin position="216"/>
        <end position="239"/>
    </location>
</feature>
<evidence type="ECO:0000256" key="7">
    <source>
        <dbReference type="ARBA" id="ARBA00023224"/>
    </source>
</evidence>
<sequence>MMDLIRGSLHILLTSLILASCVYSQTTENLKTTENVSNISSETTVHLTTHGRLQHADPTTSTDIANEDMTTRNNERSTTPLDIAGIMKAIMSNNESLFKNLVGNRSHLPADVFNSIVNSKYFGINIFGVKGYYIDPVEFGIVTGIYSLTFLLGVIGNSLVIYVIVKQLGVEDVTNIFLFSLSLADLLVIVLCVPLRNVAHFSYGWYLGGAMCKILFYANQVSFSCSIMTLTMMAIERYVAICHPLKSRYLCTPSISKKICCVVWFGAFVLGIPALFAYKYMFRSKDNYTCDFDFQGVWKKLYWLYWLVIFFVIPLVILFFSYGAISVTLWRSVIDNKAANEAQNGSKSGMPRENDLMKKRLNVINMLIVVVVIFFICWGPLLIMDVIDAFGGADLSRREGHKARVALRLLSYFNSCVNPVIYCFMSRKFRDGFKKVCMCCGRRKTARKSTMHTSASPHVYSNSAMMASDTNATELTAANYTHRNHSGNQEKANSSEKTRF</sequence>
<evidence type="ECO:0000313" key="13">
    <source>
        <dbReference type="Proteomes" id="UP000749559"/>
    </source>
</evidence>
<evidence type="ECO:0000313" key="12">
    <source>
        <dbReference type="EMBL" id="CAH1774838.1"/>
    </source>
</evidence>
<gene>
    <name evidence="12" type="ORF">OFUS_LOCUS2217</name>
</gene>
<dbReference type="OrthoDB" id="2132067at2759"/>
<keyword evidence="3 9" id="KW-1133">Transmembrane helix</keyword>
<feature type="transmembrane region" description="Helical" evidence="9">
    <location>
        <begin position="302"/>
        <end position="325"/>
    </location>
</feature>
<dbReference type="PROSITE" id="PS00237">
    <property type="entry name" value="G_PROTEIN_RECEP_F1_1"/>
    <property type="match status" value="1"/>
</dbReference>
<feature type="transmembrane region" description="Helical" evidence="9">
    <location>
        <begin position="176"/>
        <end position="196"/>
    </location>
</feature>
<feature type="transmembrane region" description="Helical" evidence="9">
    <location>
        <begin position="259"/>
        <end position="282"/>
    </location>
</feature>
<dbReference type="InterPro" id="IPR017452">
    <property type="entry name" value="GPCR_Rhodpsn_7TM"/>
</dbReference>
<evidence type="ECO:0000256" key="8">
    <source>
        <dbReference type="RuleBase" id="RU000688"/>
    </source>
</evidence>
<dbReference type="PROSITE" id="PS51257">
    <property type="entry name" value="PROKAR_LIPOPROTEIN"/>
    <property type="match status" value="1"/>
</dbReference>
<protein>
    <recommendedName>
        <fullName evidence="11">G-protein coupled receptors family 1 profile domain-containing protein</fullName>
    </recommendedName>
</protein>
<feature type="chain" id="PRO_5035872107" description="G-protein coupled receptors family 1 profile domain-containing protein" evidence="10">
    <location>
        <begin position="25"/>
        <end position="500"/>
    </location>
</feature>
<dbReference type="PRINTS" id="PR00237">
    <property type="entry name" value="GPCRRHODOPSN"/>
</dbReference>
<evidence type="ECO:0000256" key="4">
    <source>
        <dbReference type="ARBA" id="ARBA00023040"/>
    </source>
</evidence>
<dbReference type="SUPFAM" id="SSF81321">
    <property type="entry name" value="Family A G protein-coupled receptor-like"/>
    <property type="match status" value="1"/>
</dbReference>
<comment type="subcellular location">
    <subcellularLocation>
        <location evidence="1">Membrane</location>
        <topology evidence="1">Multi-pass membrane protein</topology>
    </subcellularLocation>
</comment>
<keyword evidence="10" id="KW-0732">Signal</keyword>
<comment type="similarity">
    <text evidence="8">Belongs to the G-protein coupled receptor 1 family.</text>
</comment>
<keyword evidence="13" id="KW-1185">Reference proteome</keyword>
<evidence type="ECO:0000256" key="2">
    <source>
        <dbReference type="ARBA" id="ARBA00022692"/>
    </source>
</evidence>
<dbReference type="Pfam" id="PF00001">
    <property type="entry name" value="7tm_1"/>
    <property type="match status" value="1"/>
</dbReference>
<dbReference type="PROSITE" id="PS50262">
    <property type="entry name" value="G_PROTEIN_RECEP_F1_2"/>
    <property type="match status" value="1"/>
</dbReference>
<keyword evidence="5 9" id="KW-0472">Membrane</keyword>
<comment type="caution">
    <text evidence="12">The sequence shown here is derived from an EMBL/GenBank/DDBJ whole genome shotgun (WGS) entry which is preliminary data.</text>
</comment>
<dbReference type="GO" id="GO:0005886">
    <property type="term" value="C:plasma membrane"/>
    <property type="evidence" value="ECO:0007669"/>
    <property type="project" value="TreeGrafter"/>
</dbReference>
<evidence type="ECO:0000256" key="1">
    <source>
        <dbReference type="ARBA" id="ARBA00004141"/>
    </source>
</evidence>
<evidence type="ECO:0000256" key="6">
    <source>
        <dbReference type="ARBA" id="ARBA00023170"/>
    </source>
</evidence>
<dbReference type="AlphaFoldDB" id="A0A8S4N279"/>
<feature type="transmembrane region" description="Helical" evidence="9">
    <location>
        <begin position="403"/>
        <end position="425"/>
    </location>
</feature>
<proteinExistence type="inferred from homology"/>
<keyword evidence="7 8" id="KW-0807">Transducer</keyword>
<keyword evidence="6 8" id="KW-0675">Receptor</keyword>
<organism evidence="12 13">
    <name type="scientific">Owenia fusiformis</name>
    <name type="common">Polychaete worm</name>
    <dbReference type="NCBI Taxonomy" id="6347"/>
    <lineage>
        <taxon>Eukaryota</taxon>
        <taxon>Metazoa</taxon>
        <taxon>Spiralia</taxon>
        <taxon>Lophotrochozoa</taxon>
        <taxon>Annelida</taxon>
        <taxon>Polychaeta</taxon>
        <taxon>Sedentaria</taxon>
        <taxon>Canalipalpata</taxon>
        <taxon>Sabellida</taxon>
        <taxon>Oweniida</taxon>
        <taxon>Oweniidae</taxon>
        <taxon>Owenia</taxon>
    </lineage>
</organism>
<feature type="signal peptide" evidence="10">
    <location>
        <begin position="1"/>
        <end position="24"/>
    </location>
</feature>
<dbReference type="PANTHER" id="PTHR24243:SF224">
    <property type="entry name" value="G-PROTEIN COUPLED RECEPTOR 19-RELATED"/>
    <property type="match status" value="1"/>
</dbReference>
<name>A0A8S4N279_OWEFU</name>
<keyword evidence="4 8" id="KW-0297">G-protein coupled receptor</keyword>
<dbReference type="Proteomes" id="UP000749559">
    <property type="component" value="Unassembled WGS sequence"/>
</dbReference>
<feature type="domain" description="G-protein coupled receptors family 1 profile" evidence="11">
    <location>
        <begin position="156"/>
        <end position="422"/>
    </location>
</feature>
<keyword evidence="2 8" id="KW-0812">Transmembrane</keyword>
<dbReference type="PANTHER" id="PTHR24243">
    <property type="entry name" value="G-PROTEIN COUPLED RECEPTOR"/>
    <property type="match status" value="1"/>
</dbReference>
<evidence type="ECO:0000256" key="9">
    <source>
        <dbReference type="SAM" id="Phobius"/>
    </source>
</evidence>
<evidence type="ECO:0000259" key="11">
    <source>
        <dbReference type="PROSITE" id="PS50262"/>
    </source>
</evidence>